<dbReference type="SUPFAM" id="SSF56935">
    <property type="entry name" value="Porins"/>
    <property type="match status" value="1"/>
</dbReference>
<dbReference type="InterPro" id="IPR008969">
    <property type="entry name" value="CarboxyPept-like_regulatory"/>
</dbReference>
<sequence length="1209" mass="129715">MAVPATLWAQQTADVIRGRVSGPDSLPIVGAQITAVSYFGGITKTARTDKNGRYSITYPNGEGDYWLSFAAIGFQPRRFEIKRVADEEVLLADIRLSNTQTLATVRVAASGPAQPPGRSDAANQSDVSGADRFMGSGLLSPEQAGNLAAMAATSPGIQLIPGIDGNPDRFSIFGLDGAQNNSALNGQQNGISNIPRDAAVSTQMRAGYDVANGGFSGAQVNVSTQSGTNYFARSLSGLFNAPQAQWNDRVGQASQYSNVSVGGRFSGPIAMDRNFYNLSFQFDRRAQELPTLLSSTPVVFQSAGIASDSAARLTGILSRLGVPLSASGLGRSSPRTTASVLGSLDWASKAPTSGNAFNLAYNLTYNSGGPQGTALASQTPASLASSTTASGGLQLRHTNYFGSGVLTESMFSATASQLTSDPYLALPGGTVLVTSTLNDGTATARSLSFGGGANATSNRSASVSARNMLSWFSDNSKHRIKLITELRLDQNNTEQAFNLLGRYSYQSLADLDAQLPSSFSRSLNPVRRNGSALVGAIAVGDAWRPNQDLQVQYGVRIDGNRFLTTPNDNLLVLDAFDVSNARVPNGVYVSPRLGFSWLYGKAPQIAYSGGFFPGPRATIRGGIGVFQNMRGPDLVSGAIANTGLAGSAQQLSCTGSATPFVPWDALQSNPGAIPTACADGTSGTVFSNALPSVTLFGRNYAQEQSVRSNLSWSGAVLDNRFFLTANGTYSFNRHQADNVDLNLRTTPQFTLVSEGGRPVFVAPSSIDPRSGLLAVRDARVSSAFNAVTQQRSDLHSHSQQLSVNFSPYYTTPRTFRWSFGYAFLRLNEQYRGFSSAIGDPRSIYAGLGAAPQHDISYSLVYTLANSVTFTWGGRVTSGQQFTPVVAGDVNGDGRSNDRAFVFDPATVGDPVLASSMQSLLSGGSSAARECLSRQIGRFAGRNSCSGPWTTGNTTLRIAFNPARIRLPQRTTLSFTVSNPIGAADLMLHGDRKLRGWGQAPFIDQSLLFVRGFDPGTQRFKYEVNQRFGSTRAAQTTSRTPVVLTMQMAIDLAPSRDWQNLRQQLDRGRNRGGVKMSEAQVRQISGNFFPNAMSMLLQNMEELHLDRRQADSLATMSRRFTKLVDSVWTPAAKYMAALPKDYDHTEARRRLINAREIAVGYLLEAAPNAKKMLTKGQLRMLPPYIANIIEPRYLELLKSGQAGSEFAFFF</sequence>
<dbReference type="SUPFAM" id="SSF49464">
    <property type="entry name" value="Carboxypeptidase regulatory domain-like"/>
    <property type="match status" value="1"/>
</dbReference>
<name>A0A6M4II42_9BACT</name>
<organism evidence="2 3">
    <name type="scientific">Gemmatimonas groenlandica</name>
    <dbReference type="NCBI Taxonomy" id="2732249"/>
    <lineage>
        <taxon>Bacteria</taxon>
        <taxon>Pseudomonadati</taxon>
        <taxon>Gemmatimonadota</taxon>
        <taxon>Gemmatimonadia</taxon>
        <taxon>Gemmatimonadales</taxon>
        <taxon>Gemmatimonadaceae</taxon>
        <taxon>Gemmatimonas</taxon>
    </lineage>
</organism>
<dbReference type="KEGG" id="ggr:HKW67_01520"/>
<dbReference type="GO" id="GO:0004180">
    <property type="term" value="F:carboxypeptidase activity"/>
    <property type="evidence" value="ECO:0007669"/>
    <property type="project" value="UniProtKB-KW"/>
</dbReference>
<dbReference type="Gene3D" id="2.60.40.1120">
    <property type="entry name" value="Carboxypeptidase-like, regulatory domain"/>
    <property type="match status" value="1"/>
</dbReference>
<dbReference type="InterPro" id="IPR057601">
    <property type="entry name" value="Oar-like_b-barrel"/>
</dbReference>
<accession>A0A6M4II42</accession>
<reference evidence="2 3" key="1">
    <citation type="submission" date="2020-05" db="EMBL/GenBank/DDBJ databases">
        <title>Complete genome sequence of Gemmatimonas greenlandica TET16.</title>
        <authorList>
            <person name="Zeng Y."/>
        </authorList>
    </citation>
    <scope>NUCLEOTIDE SEQUENCE [LARGE SCALE GENOMIC DNA]</scope>
    <source>
        <strain evidence="2 3">TET16</strain>
    </source>
</reference>
<evidence type="ECO:0000259" key="1">
    <source>
        <dbReference type="Pfam" id="PF25183"/>
    </source>
</evidence>
<proteinExistence type="predicted"/>
<gene>
    <name evidence="2" type="ORF">HKW67_01520</name>
</gene>
<keyword evidence="2" id="KW-0121">Carboxypeptidase</keyword>
<evidence type="ECO:0000313" key="3">
    <source>
        <dbReference type="Proteomes" id="UP000500938"/>
    </source>
</evidence>
<keyword evidence="3" id="KW-1185">Reference proteome</keyword>
<evidence type="ECO:0000313" key="2">
    <source>
        <dbReference type="EMBL" id="QJR34290.1"/>
    </source>
</evidence>
<dbReference type="RefSeq" id="WP_171223716.1">
    <property type="nucleotide sequence ID" value="NZ_CP053085.1"/>
</dbReference>
<dbReference type="AlphaFoldDB" id="A0A6M4II42"/>
<protein>
    <submittedName>
        <fullName evidence="2">Carboxypeptidase regulatory-like domain-containing protein</fullName>
    </submittedName>
</protein>
<dbReference type="Proteomes" id="UP000500938">
    <property type="component" value="Chromosome"/>
</dbReference>
<feature type="domain" description="TonB-dependent transporter Oar-like beta-barrel" evidence="1">
    <location>
        <begin position="381"/>
        <end position="864"/>
    </location>
</feature>
<keyword evidence="2" id="KW-0645">Protease</keyword>
<dbReference type="Pfam" id="PF13620">
    <property type="entry name" value="CarboxypepD_reg"/>
    <property type="match status" value="1"/>
</dbReference>
<dbReference type="EMBL" id="CP053085">
    <property type="protein sequence ID" value="QJR34290.1"/>
    <property type="molecule type" value="Genomic_DNA"/>
</dbReference>
<dbReference type="Pfam" id="PF25183">
    <property type="entry name" value="OMP_b-brl_4"/>
    <property type="match status" value="1"/>
</dbReference>
<keyword evidence="2" id="KW-0378">Hydrolase</keyword>